<accession>A0AAW6B2E7</accession>
<dbReference type="Proteomes" id="UP001300871">
    <property type="component" value="Unassembled WGS sequence"/>
</dbReference>
<reference evidence="1" key="1">
    <citation type="journal article" date="2022" name="Cell Host Microbe">
        <title>Colonization of the live biotherapeutic product VE303 and modulation of the microbiota and metabolites in healthy volunteers.</title>
        <authorList>
            <person name="Dsouza M."/>
            <person name="Menon R."/>
            <person name="Crossette E."/>
            <person name="Bhattarai S.K."/>
            <person name="Schneider J."/>
            <person name="Kim Y.G."/>
            <person name="Reddy S."/>
            <person name="Caballero S."/>
            <person name="Felix C."/>
            <person name="Cornacchione L."/>
            <person name="Hendrickson J."/>
            <person name="Watson A.R."/>
            <person name="Minot S.S."/>
            <person name="Greenfield N."/>
            <person name="Schopf L."/>
            <person name="Szabady R."/>
            <person name="Patarroyo J."/>
            <person name="Smith W."/>
            <person name="Harrison P."/>
            <person name="Kuijper E.J."/>
            <person name="Kelly C.P."/>
            <person name="Olle B."/>
            <person name="Bobilev D."/>
            <person name="Silber J.L."/>
            <person name="Bucci V."/>
            <person name="Roberts B."/>
            <person name="Faith J."/>
            <person name="Norman J.M."/>
        </authorList>
    </citation>
    <scope>NUCLEOTIDE SEQUENCE</scope>
    <source>
        <strain evidence="1">VE303-04</strain>
    </source>
</reference>
<name>A0AAW6B2E7_CLOSY</name>
<dbReference type="Proteomes" id="UP001203136">
    <property type="component" value="Unassembled WGS sequence"/>
</dbReference>
<evidence type="ECO:0000313" key="3">
    <source>
        <dbReference type="Proteomes" id="UP001203136"/>
    </source>
</evidence>
<sequence>MRSRKPYPILSLTDDEKRKIIDEIRAFYLDVRGEEIGIIQEQQILDLFMETLAPIIYNQALDDAFKWYKAMSENLESDYYSLYKDV</sequence>
<dbReference type="GeneID" id="57969144"/>
<dbReference type="AlphaFoldDB" id="A0AAW6B2E7"/>
<dbReference type="InterPro" id="IPR018680">
    <property type="entry name" value="DUF2164"/>
</dbReference>
<organism evidence="1 3">
    <name type="scientific">Clostridium symbiosum</name>
    <name type="common">Bacteroides symbiosus</name>
    <dbReference type="NCBI Taxonomy" id="1512"/>
    <lineage>
        <taxon>Bacteria</taxon>
        <taxon>Bacillati</taxon>
        <taxon>Bacillota</taxon>
        <taxon>Clostridia</taxon>
        <taxon>Lachnospirales</taxon>
        <taxon>Lachnospiraceae</taxon>
        <taxon>Otoolea</taxon>
    </lineage>
</organism>
<evidence type="ECO:0000313" key="1">
    <source>
        <dbReference type="EMBL" id="MCK0087875.1"/>
    </source>
</evidence>
<gene>
    <name evidence="1" type="ORF">K5I21_18775</name>
    <name evidence="2" type="ORF">PM006_18530</name>
</gene>
<dbReference type="EMBL" id="JAINVB010000001">
    <property type="protein sequence ID" value="MCK0087875.1"/>
    <property type="molecule type" value="Genomic_DNA"/>
</dbReference>
<evidence type="ECO:0000313" key="2">
    <source>
        <dbReference type="EMBL" id="MDB2002197.1"/>
    </source>
</evidence>
<dbReference type="Pfam" id="PF09932">
    <property type="entry name" value="DUF2164"/>
    <property type="match status" value="1"/>
</dbReference>
<proteinExistence type="predicted"/>
<dbReference type="RefSeq" id="WP_009297113.1">
    <property type="nucleotide sequence ID" value="NZ_BAABZD010000008.1"/>
</dbReference>
<reference evidence="2" key="2">
    <citation type="submission" date="2023-01" db="EMBL/GenBank/DDBJ databases">
        <title>Human gut microbiome strain richness.</title>
        <authorList>
            <person name="Chen-Liaw A."/>
        </authorList>
    </citation>
    <scope>NUCLEOTIDE SEQUENCE</scope>
    <source>
        <strain evidence="2">B1_m1001713B170214d0_201011</strain>
    </source>
</reference>
<protein>
    <submittedName>
        <fullName evidence="1">DUF2164 domain-containing protein</fullName>
    </submittedName>
    <submittedName>
        <fullName evidence="2">DUF2164 family protein</fullName>
    </submittedName>
</protein>
<dbReference type="EMBL" id="JAQLGM010000062">
    <property type="protein sequence ID" value="MDB2002197.1"/>
    <property type="molecule type" value="Genomic_DNA"/>
</dbReference>
<comment type="caution">
    <text evidence="1">The sequence shown here is derived from an EMBL/GenBank/DDBJ whole genome shotgun (WGS) entry which is preliminary data.</text>
</comment>